<keyword evidence="1" id="KW-0812">Transmembrane</keyword>
<evidence type="ECO:0000313" key="3">
    <source>
        <dbReference type="Proteomes" id="UP000642748"/>
    </source>
</evidence>
<evidence type="ECO:0000256" key="1">
    <source>
        <dbReference type="SAM" id="Phobius"/>
    </source>
</evidence>
<reference evidence="2" key="1">
    <citation type="submission" date="2021-01" db="EMBL/GenBank/DDBJ databases">
        <title>Whole genome shotgun sequence of Rugosimonospora africana NBRC 104875.</title>
        <authorList>
            <person name="Komaki H."/>
            <person name="Tamura T."/>
        </authorList>
    </citation>
    <scope>NUCLEOTIDE SEQUENCE</scope>
    <source>
        <strain evidence="2">NBRC 104875</strain>
    </source>
</reference>
<dbReference type="AlphaFoldDB" id="A0A8J3QX12"/>
<dbReference type="Proteomes" id="UP000642748">
    <property type="component" value="Unassembled WGS sequence"/>
</dbReference>
<feature type="transmembrane region" description="Helical" evidence="1">
    <location>
        <begin position="121"/>
        <end position="142"/>
    </location>
</feature>
<gene>
    <name evidence="2" type="ORF">Raf01_71470</name>
</gene>
<accession>A0A8J3QX12</accession>
<evidence type="ECO:0000313" key="2">
    <source>
        <dbReference type="EMBL" id="GIH18975.1"/>
    </source>
</evidence>
<name>A0A8J3QX12_9ACTN</name>
<protein>
    <submittedName>
        <fullName evidence="2">Uncharacterized protein</fullName>
    </submittedName>
</protein>
<sequence length="164" mass="18365">MSGRWPSERKVTALAELSLPALGVCLLSVVMVFIVIDFVPHEFDGLRAAHFGLRGTIEVRRCTTSAGKWYDCRGSFVGDDGARIDDVSLTSLGRGRPPMTYRVRVSSATASQAWDDSGWDGAAIIVVPGFYGIVGFVAYRLWRSRRRRRRRGREDPFYTPRHQG</sequence>
<dbReference type="EMBL" id="BONZ01000075">
    <property type="protein sequence ID" value="GIH18975.1"/>
    <property type="molecule type" value="Genomic_DNA"/>
</dbReference>
<comment type="caution">
    <text evidence="2">The sequence shown here is derived from an EMBL/GenBank/DDBJ whole genome shotgun (WGS) entry which is preliminary data.</text>
</comment>
<feature type="transmembrane region" description="Helical" evidence="1">
    <location>
        <begin position="12"/>
        <end position="36"/>
    </location>
</feature>
<keyword evidence="1" id="KW-0472">Membrane</keyword>
<keyword evidence="3" id="KW-1185">Reference proteome</keyword>
<organism evidence="2 3">
    <name type="scientific">Rugosimonospora africana</name>
    <dbReference type="NCBI Taxonomy" id="556532"/>
    <lineage>
        <taxon>Bacteria</taxon>
        <taxon>Bacillati</taxon>
        <taxon>Actinomycetota</taxon>
        <taxon>Actinomycetes</taxon>
        <taxon>Micromonosporales</taxon>
        <taxon>Micromonosporaceae</taxon>
        <taxon>Rugosimonospora</taxon>
    </lineage>
</organism>
<keyword evidence="1" id="KW-1133">Transmembrane helix</keyword>
<proteinExistence type="predicted"/>